<feature type="compositionally biased region" description="Basic and acidic residues" evidence="1">
    <location>
        <begin position="698"/>
        <end position="720"/>
    </location>
</feature>
<name>A0AAW6C226_FLAPL</name>
<proteinExistence type="predicted"/>
<organism evidence="5 6">
    <name type="scientific">Flavonifractor plautii</name>
    <name type="common">Fusobacterium plautii</name>
    <dbReference type="NCBI Taxonomy" id="292800"/>
    <lineage>
        <taxon>Bacteria</taxon>
        <taxon>Bacillati</taxon>
        <taxon>Bacillota</taxon>
        <taxon>Clostridia</taxon>
        <taxon>Eubacteriales</taxon>
        <taxon>Oscillospiraceae</taxon>
        <taxon>Flavonifractor</taxon>
    </lineage>
</organism>
<sequence>MPEKPGKNREQLKEITDRIEAGIRDIFESGDMEKYRNYLRTMSRFHNYSLNNQALIHLQRPDATLVAGYNRWRDKFSRHVLRGEKGITIIAPTPYKKKIEQEKLDPDTKLPILDADGKIVTEEKEIEIPMFRPVKVFDYAQTDGKPLPERVASPVANLTGSVENYEAFMEALRRSSPVPVEVKPLSADVDGYFSPKFQSITLREGMSEVQTVSAAVHEIAHAKLHNYGLQQAAERRHKSRNTEEVEAESISFMVCAYFGIETGANSFGYVATWSKNAELPEFRASLDTISKTANGIITDVEKHFAEVCKERGIELPKDTEYELVTIPPSRADALAFAADYAAFLRRDLNVPDSAERPAAAAVADRLLAGEDAELRKELEDFVKLADEIGIDDGSHGLLERFNGLFRREWRAKEEPQPEIETETPNVEDELPPLPELEQGYPMPDTAVGFQEMYQYGYTDGNTMLPLTKERAMELFLQDVPVFLLYGDNTEAMALDAEDISSHTGVFGVEREEWDAVRGVVTLREQADTEKLFLENPQDAFLIYQIRRGGELDAYRFMNYDYLQSKGVTPERGGYDAIYTGGLADYGDNKTNLDMIYQRFNVDHPADFKGHSLSVSDIVALKQNGVVSCHYVDSIGFRELPNFLKPENYLKNAEMAMEDDYGMIDGIINNGPKQPTVTELEEQVKAGFSISLTELAAASHREQKKPSVLEKLRERTPEQAKNKTAPKRSAEREL</sequence>
<feature type="domain" description="YodL-like" evidence="3">
    <location>
        <begin position="540"/>
        <end position="642"/>
    </location>
</feature>
<feature type="domain" description="N-terminal" evidence="2">
    <location>
        <begin position="13"/>
        <end position="137"/>
    </location>
</feature>
<dbReference type="EMBL" id="JAQLWO010000014">
    <property type="protein sequence ID" value="MDB7906937.1"/>
    <property type="molecule type" value="Genomic_DNA"/>
</dbReference>
<feature type="region of interest" description="Disordered" evidence="1">
    <location>
        <begin position="412"/>
        <end position="432"/>
    </location>
</feature>
<dbReference type="GO" id="GO:0003697">
    <property type="term" value="F:single-stranded DNA binding"/>
    <property type="evidence" value="ECO:0007669"/>
    <property type="project" value="InterPro"/>
</dbReference>
<feature type="region of interest" description="Disordered" evidence="1">
    <location>
        <begin position="696"/>
        <end position="733"/>
    </location>
</feature>
<evidence type="ECO:0000313" key="5">
    <source>
        <dbReference type="EMBL" id="MDB7906937.1"/>
    </source>
</evidence>
<dbReference type="Pfam" id="PF14195">
    <property type="entry name" value="DUF4316"/>
    <property type="match status" value="1"/>
</dbReference>
<dbReference type="Proteomes" id="UP001211006">
    <property type="component" value="Unassembled WGS sequence"/>
</dbReference>
<dbReference type="AlphaFoldDB" id="A0AAW6C226"/>
<reference evidence="5" key="1">
    <citation type="submission" date="2023-01" db="EMBL/GenBank/DDBJ databases">
        <title>Human gut microbiome strain richness.</title>
        <authorList>
            <person name="Chen-Liaw A."/>
        </authorList>
    </citation>
    <scope>NUCLEOTIDE SEQUENCE</scope>
    <source>
        <strain evidence="5">2225st1_A6_2225SCRN_200828</strain>
    </source>
</reference>
<feature type="domain" description="DUF4316" evidence="4">
    <location>
        <begin position="645"/>
        <end position="694"/>
    </location>
</feature>
<protein>
    <submittedName>
        <fullName evidence="5">YodL domain-containing protein</fullName>
    </submittedName>
</protein>
<evidence type="ECO:0000259" key="3">
    <source>
        <dbReference type="Pfam" id="PF14191"/>
    </source>
</evidence>
<feature type="compositionally biased region" description="Acidic residues" evidence="1">
    <location>
        <begin position="416"/>
        <end position="430"/>
    </location>
</feature>
<dbReference type="Pfam" id="PF14191">
    <property type="entry name" value="YodL"/>
    <property type="match status" value="1"/>
</dbReference>
<dbReference type="InterPro" id="IPR013610">
    <property type="entry name" value="ArdC_N"/>
</dbReference>
<accession>A0AAW6C226</accession>
<gene>
    <name evidence="5" type="ORF">PND83_13185</name>
</gene>
<evidence type="ECO:0000259" key="2">
    <source>
        <dbReference type="Pfam" id="PF08401"/>
    </source>
</evidence>
<dbReference type="InterPro" id="IPR025923">
    <property type="entry name" value="YodL-like_dom"/>
</dbReference>
<dbReference type="Pfam" id="PF08401">
    <property type="entry name" value="ArdcN"/>
    <property type="match status" value="1"/>
</dbReference>
<dbReference type="InterPro" id="IPR025465">
    <property type="entry name" value="DUF4316"/>
</dbReference>
<evidence type="ECO:0000259" key="4">
    <source>
        <dbReference type="Pfam" id="PF14195"/>
    </source>
</evidence>
<evidence type="ECO:0000256" key="1">
    <source>
        <dbReference type="SAM" id="MobiDB-lite"/>
    </source>
</evidence>
<evidence type="ECO:0000313" key="6">
    <source>
        <dbReference type="Proteomes" id="UP001211006"/>
    </source>
</evidence>
<comment type="caution">
    <text evidence="5">The sequence shown here is derived from an EMBL/GenBank/DDBJ whole genome shotgun (WGS) entry which is preliminary data.</text>
</comment>